<evidence type="ECO:0000313" key="2">
    <source>
        <dbReference type="Proteomes" id="UP000596857"/>
    </source>
</evidence>
<accession>A0ABX1YN28</accession>
<sequence>MISGRSSAVKVTPVSKLLCELRITVMLFRRLARAALPLPLLLLLVLVTGCSLLDGGGSSASSHKIDQEEDVISSNGGGISNLDKLDSFMERGSGSQRVVHYTIEGDPVFTELRYEGGRLELSYDTTEDAFGSREVKTYSCNELVRTEEKHQLKYSLKGCEGAMGDGDLLTVSFDLGSQDKFEFILKYGFNLRNEINTVNQNLVKDMLNGTVIEISDYGLPVEDRQSIYRKLVLSNYLGEKQLSTSCNLKPYESYDLTVLINSAERHYAWSECDTGRDGKTMTEAADYIIGLVESGDTFLQLPAATGGVK</sequence>
<protein>
    <submittedName>
        <fullName evidence="1">DUF4362 domain-containing protein</fullName>
    </submittedName>
</protein>
<name>A0ABX1YN28_9BACL</name>
<proteinExistence type="predicted"/>
<evidence type="ECO:0000313" key="1">
    <source>
        <dbReference type="EMBL" id="NOU81516.1"/>
    </source>
</evidence>
<keyword evidence="2" id="KW-1185">Reference proteome</keyword>
<dbReference type="EMBL" id="WHOB01000062">
    <property type="protein sequence ID" value="NOU81516.1"/>
    <property type="molecule type" value="Genomic_DNA"/>
</dbReference>
<dbReference type="Pfam" id="PF14275">
    <property type="entry name" value="DUF4362"/>
    <property type="match status" value="1"/>
</dbReference>
<comment type="caution">
    <text evidence="1">The sequence shown here is derived from an EMBL/GenBank/DDBJ whole genome shotgun (WGS) entry which is preliminary data.</text>
</comment>
<reference evidence="1 2" key="1">
    <citation type="submission" date="2019-10" db="EMBL/GenBank/DDBJ databases">
        <title>Description of Paenibacillus terricola sp. nov.</title>
        <authorList>
            <person name="Carlier A."/>
            <person name="Qi S."/>
        </authorList>
    </citation>
    <scope>NUCLEOTIDE SEQUENCE [LARGE SCALE GENOMIC DNA]</scope>
    <source>
        <strain evidence="1 2">LMG 31459</strain>
    </source>
</reference>
<organism evidence="1 2">
    <name type="scientific">Paenibacillus phytohabitans</name>
    <dbReference type="NCBI Taxonomy" id="2654978"/>
    <lineage>
        <taxon>Bacteria</taxon>
        <taxon>Bacillati</taxon>
        <taxon>Bacillota</taxon>
        <taxon>Bacilli</taxon>
        <taxon>Bacillales</taxon>
        <taxon>Paenibacillaceae</taxon>
        <taxon>Paenibacillus</taxon>
    </lineage>
</organism>
<dbReference type="InterPro" id="IPR025372">
    <property type="entry name" value="DUF4362"/>
</dbReference>
<gene>
    <name evidence="1" type="ORF">GC101_21880</name>
</gene>
<dbReference type="Proteomes" id="UP000596857">
    <property type="component" value="Unassembled WGS sequence"/>
</dbReference>